<dbReference type="GO" id="GO:0015031">
    <property type="term" value="P:protein transport"/>
    <property type="evidence" value="ECO:0007669"/>
    <property type="project" value="UniProtKB-KW"/>
</dbReference>
<comment type="subcellular location">
    <subcellularLocation>
        <location evidence="1">Cell membrane</location>
        <topology evidence="1">Peripheral membrane protein</topology>
        <orientation evidence="1">Cytoplasmic side</orientation>
    </subcellularLocation>
</comment>
<dbReference type="RefSeq" id="WP_090750237.1">
    <property type="nucleotide sequence ID" value="NZ_CZQA01000010.1"/>
</dbReference>
<protein>
    <recommendedName>
        <fullName evidence="3 13">Flagellar biosynthesis protein FlhF</fullName>
    </recommendedName>
</protein>
<dbReference type="InterPro" id="IPR027417">
    <property type="entry name" value="P-loop_NTPase"/>
</dbReference>
<evidence type="ECO:0000259" key="15">
    <source>
        <dbReference type="SMART" id="SM00382"/>
    </source>
</evidence>
<evidence type="ECO:0000256" key="1">
    <source>
        <dbReference type="ARBA" id="ARBA00004413"/>
    </source>
</evidence>
<evidence type="ECO:0000256" key="10">
    <source>
        <dbReference type="ARBA" id="ARBA00023136"/>
    </source>
</evidence>
<dbReference type="SMART" id="SM00382">
    <property type="entry name" value="AAA"/>
    <property type="match status" value="1"/>
</dbReference>
<feature type="domain" description="AAA+ ATPase" evidence="15">
    <location>
        <begin position="251"/>
        <end position="385"/>
    </location>
</feature>
<keyword evidence="17" id="KW-0282">Flagellum</keyword>
<keyword evidence="18" id="KW-1185">Reference proteome</keyword>
<evidence type="ECO:0000313" key="18">
    <source>
        <dbReference type="Proteomes" id="UP000199032"/>
    </source>
</evidence>
<keyword evidence="10" id="KW-0472">Membrane</keyword>
<proteinExistence type="inferred from homology"/>
<dbReference type="FunFam" id="3.40.50.300:FF:000695">
    <property type="entry name" value="Flagellar biosynthesis regulator FlhF"/>
    <property type="match status" value="1"/>
</dbReference>
<keyword evidence="4" id="KW-0813">Transport</keyword>
<keyword evidence="8" id="KW-0653">Protein transport</keyword>
<keyword evidence="9" id="KW-0342">GTP-binding</keyword>
<dbReference type="NCBIfam" id="TIGR03499">
    <property type="entry name" value="FlhF"/>
    <property type="match status" value="1"/>
</dbReference>
<accession>A0A0S4LLA2</accession>
<evidence type="ECO:0000313" key="17">
    <source>
        <dbReference type="EMBL" id="CUS37737.1"/>
    </source>
</evidence>
<dbReference type="OrthoDB" id="9778554at2"/>
<evidence type="ECO:0000256" key="2">
    <source>
        <dbReference type="ARBA" id="ARBA00008531"/>
    </source>
</evidence>
<evidence type="ECO:0000256" key="7">
    <source>
        <dbReference type="ARBA" id="ARBA00022795"/>
    </source>
</evidence>
<dbReference type="AlphaFoldDB" id="A0A0S4LLA2"/>
<evidence type="ECO:0000256" key="6">
    <source>
        <dbReference type="ARBA" id="ARBA00022741"/>
    </source>
</evidence>
<evidence type="ECO:0000256" key="3">
    <source>
        <dbReference type="ARBA" id="ARBA00014919"/>
    </source>
</evidence>
<evidence type="ECO:0000256" key="9">
    <source>
        <dbReference type="ARBA" id="ARBA00023134"/>
    </source>
</evidence>
<dbReference type="GO" id="GO:0044781">
    <property type="term" value="P:bacterial-type flagellum organization"/>
    <property type="evidence" value="ECO:0007669"/>
    <property type="project" value="UniProtKB-UniRule"/>
</dbReference>
<evidence type="ECO:0000256" key="12">
    <source>
        <dbReference type="ARBA" id="ARBA00025337"/>
    </source>
</evidence>
<dbReference type="Pfam" id="PF00448">
    <property type="entry name" value="SRP54"/>
    <property type="match status" value="1"/>
</dbReference>
<dbReference type="Gene3D" id="1.20.120.1380">
    <property type="entry name" value="Flagellar FlhF biosynthesis protein, N domain"/>
    <property type="match status" value="1"/>
</dbReference>
<keyword evidence="17" id="KW-0969">Cilium</keyword>
<dbReference type="GO" id="GO:0005886">
    <property type="term" value="C:plasma membrane"/>
    <property type="evidence" value="ECO:0007669"/>
    <property type="project" value="UniProtKB-SubCell"/>
</dbReference>
<dbReference type="PANTHER" id="PTHR43134">
    <property type="entry name" value="SIGNAL RECOGNITION PARTICLE RECEPTOR SUBUNIT ALPHA"/>
    <property type="match status" value="1"/>
</dbReference>
<evidence type="ECO:0000256" key="4">
    <source>
        <dbReference type="ARBA" id="ARBA00022448"/>
    </source>
</evidence>
<name>A0A0S4LLA2_9BACT</name>
<dbReference type="SUPFAM" id="SSF52540">
    <property type="entry name" value="P-loop containing nucleoside triphosphate hydrolases"/>
    <property type="match status" value="1"/>
</dbReference>
<dbReference type="GO" id="GO:0006614">
    <property type="term" value="P:SRP-dependent cotranslational protein targeting to membrane"/>
    <property type="evidence" value="ECO:0007669"/>
    <property type="project" value="UniProtKB-UniRule"/>
</dbReference>
<dbReference type="InterPro" id="IPR020006">
    <property type="entry name" value="FlhF"/>
</dbReference>
<sequence>MKVKTFHALTMQDALRAIKEELGPDAIILSSKEVREGGRLLRVFNHTVLEVMAAAEYERPQVVRESKQAQESVPTERTSGDSPTAVDPEKTFQHTLRGLLKPINETKRRKHHQQEPPQTPATSAGNPNRRRQVRAMYDELSQLLRNLSPEADPAGSGQSIPVLSTLPLGDPPVGAPSAGGGGQWIPVLSTLRQSLCDQGMHPSTTELLLSEVLKVGRLAHVPDEQMMRRALHQEVVRRVRVTSPLDHGQARPAIELFIGPSGAGKTSAVAKLAAYYRQEQRKSVALITFDTYRETAVEQLRRYAKIIGVPFACALSARQVQAGLRRHAKVDLVLMDMPGITPADLALAQDLCRLLKHEAITTHLVLPAAIRAREACRMTDCVRALPDLRLFFTKLDETDSSGTIFEVGHATGVPLSYWSVGRRVPGDIEVASPEELATKLTAESSERAHDHVRASDRSAEANLVLAATGTYHR</sequence>
<evidence type="ECO:0000256" key="13">
    <source>
        <dbReference type="NCBIfam" id="TIGR03499"/>
    </source>
</evidence>
<feature type="region of interest" description="Disordered" evidence="14">
    <location>
        <begin position="62"/>
        <end position="130"/>
    </location>
</feature>
<keyword evidence="17" id="KW-0966">Cell projection</keyword>
<feature type="compositionally biased region" description="Polar residues" evidence="14">
    <location>
        <begin position="69"/>
        <end position="82"/>
    </location>
</feature>
<comment type="function">
    <text evidence="12">Necessary for flagellar biosynthesis. May be involved in translocation of the flagellum.</text>
</comment>
<comment type="similarity">
    <text evidence="2">Belongs to the GTP-binding SRP family.</text>
</comment>
<keyword evidence="6" id="KW-0547">Nucleotide-binding</keyword>
<reference evidence="17 18" key="1">
    <citation type="submission" date="2015-10" db="EMBL/GenBank/DDBJ databases">
        <authorList>
            <person name="Gilbert D.G."/>
        </authorList>
    </citation>
    <scope>NUCLEOTIDE SEQUENCE [LARGE SCALE GENOMIC DNA]</scope>
    <source>
        <strain evidence="17">COMA1</strain>
    </source>
</reference>
<organism evidence="17 18">
    <name type="scientific">Candidatus Nitrospira nitrosa</name>
    <dbReference type="NCBI Taxonomy" id="1742972"/>
    <lineage>
        <taxon>Bacteria</taxon>
        <taxon>Pseudomonadati</taxon>
        <taxon>Nitrospirota</taxon>
        <taxon>Nitrospiria</taxon>
        <taxon>Nitrospirales</taxon>
        <taxon>Nitrospiraceae</taxon>
        <taxon>Nitrospira</taxon>
    </lineage>
</organism>
<dbReference type="Proteomes" id="UP000199032">
    <property type="component" value="Unassembled WGS sequence"/>
</dbReference>
<keyword evidence="7" id="KW-1005">Bacterial flagellum biogenesis</keyword>
<dbReference type="SMART" id="SM00962">
    <property type="entry name" value="SRP54"/>
    <property type="match status" value="1"/>
</dbReference>
<dbReference type="InterPro" id="IPR000897">
    <property type="entry name" value="SRP54_GTPase_dom"/>
</dbReference>
<dbReference type="Gene3D" id="3.40.50.300">
    <property type="entry name" value="P-loop containing nucleotide triphosphate hydrolases"/>
    <property type="match status" value="1"/>
</dbReference>
<dbReference type="GO" id="GO:0005525">
    <property type="term" value="F:GTP binding"/>
    <property type="evidence" value="ECO:0007669"/>
    <property type="project" value="UniProtKB-UniRule"/>
</dbReference>
<evidence type="ECO:0000256" key="8">
    <source>
        <dbReference type="ARBA" id="ARBA00022927"/>
    </source>
</evidence>
<keyword evidence="5" id="KW-1003">Cell membrane</keyword>
<gene>
    <name evidence="17" type="ORF">COMA1_40233</name>
</gene>
<keyword evidence="11" id="KW-1006">Bacterial flagellum protein export</keyword>
<evidence type="ECO:0000259" key="16">
    <source>
        <dbReference type="SMART" id="SM00962"/>
    </source>
</evidence>
<dbReference type="EMBL" id="CZQA01000010">
    <property type="protein sequence ID" value="CUS37737.1"/>
    <property type="molecule type" value="Genomic_DNA"/>
</dbReference>
<dbReference type="GO" id="GO:0003924">
    <property type="term" value="F:GTPase activity"/>
    <property type="evidence" value="ECO:0007669"/>
    <property type="project" value="UniProtKB-UniRule"/>
</dbReference>
<dbReference type="InterPro" id="IPR003593">
    <property type="entry name" value="AAA+_ATPase"/>
</dbReference>
<evidence type="ECO:0000256" key="11">
    <source>
        <dbReference type="ARBA" id="ARBA00023225"/>
    </source>
</evidence>
<evidence type="ECO:0000256" key="14">
    <source>
        <dbReference type="SAM" id="MobiDB-lite"/>
    </source>
</evidence>
<dbReference type="CDD" id="cd17873">
    <property type="entry name" value="FlhF"/>
    <property type="match status" value="1"/>
</dbReference>
<feature type="domain" description="SRP54-type proteins GTP-binding" evidence="16">
    <location>
        <begin position="252"/>
        <end position="442"/>
    </location>
</feature>
<dbReference type="PANTHER" id="PTHR43134:SF3">
    <property type="entry name" value="FLAGELLAR BIOSYNTHESIS PROTEIN FLHF"/>
    <property type="match status" value="1"/>
</dbReference>
<dbReference type="InterPro" id="IPR047040">
    <property type="entry name" value="FlhF__GTPase_dom"/>
</dbReference>
<evidence type="ECO:0000256" key="5">
    <source>
        <dbReference type="ARBA" id="ARBA00022475"/>
    </source>
</evidence>
<dbReference type="GO" id="GO:0005047">
    <property type="term" value="F:signal recognition particle binding"/>
    <property type="evidence" value="ECO:0007669"/>
    <property type="project" value="TreeGrafter"/>
</dbReference>
<dbReference type="STRING" id="1742972.COMA1_40233"/>